<gene>
    <name evidence="1" type="ORF">R4Y45_07220</name>
</gene>
<dbReference type="Proteomes" id="UP001377804">
    <property type="component" value="Unassembled WGS sequence"/>
</dbReference>
<dbReference type="InterPro" id="IPR008767">
    <property type="entry name" value="Phage_SPP1_head-tail_adaptor"/>
</dbReference>
<dbReference type="NCBIfam" id="TIGR01563">
    <property type="entry name" value="gp16_SPP1"/>
    <property type="match status" value="1"/>
</dbReference>
<evidence type="ECO:0000313" key="1">
    <source>
        <dbReference type="EMBL" id="MEJ6349009.1"/>
    </source>
</evidence>
<evidence type="ECO:0000313" key="2">
    <source>
        <dbReference type="Proteomes" id="UP001377804"/>
    </source>
</evidence>
<keyword evidence="2" id="KW-1185">Reference proteome</keyword>
<name>A0ABU8SI52_9LACO</name>
<dbReference type="RefSeq" id="WP_339970550.1">
    <property type="nucleotide sequence ID" value="NZ_JAWMWG010000006.1"/>
</dbReference>
<organism evidence="1 2">
    <name type="scientific">Holzapfeliella saturejae</name>
    <dbReference type="NCBI Taxonomy" id="3082953"/>
    <lineage>
        <taxon>Bacteria</taxon>
        <taxon>Bacillati</taxon>
        <taxon>Bacillota</taxon>
        <taxon>Bacilli</taxon>
        <taxon>Lactobacillales</taxon>
        <taxon>Lactobacillaceae</taxon>
        <taxon>Holzapfeliella</taxon>
    </lineage>
</organism>
<comment type="caution">
    <text evidence="1">The sequence shown here is derived from an EMBL/GenBank/DDBJ whole genome shotgun (WGS) entry which is preliminary data.</text>
</comment>
<dbReference type="EMBL" id="JAWMWG010000006">
    <property type="protein sequence ID" value="MEJ6349009.1"/>
    <property type="molecule type" value="Genomic_DNA"/>
</dbReference>
<protein>
    <submittedName>
        <fullName evidence="1">Phage head closure protein</fullName>
    </submittedName>
</protein>
<sequence>MKMLDWADDLILVKQTHKTDDYGNRKAAETLSTIQANKKDMMRNEFYQAAQAGIRPAFLFIIHPFEYDDETIVIYEGKRYTVVRQFQRSDDELELYVERKVVN</sequence>
<accession>A0ABU8SI52</accession>
<proteinExistence type="predicted"/>
<reference evidence="1 2" key="1">
    <citation type="submission" date="2023-10" db="EMBL/GenBank/DDBJ databases">
        <title>Holzapfeliella saturejae sp. nov. isolated from Satureja montana flowers.</title>
        <authorList>
            <person name="Alcantara C."/>
            <person name="Zuniga M."/>
            <person name="Landete J.M."/>
            <person name="Monedero V."/>
        </authorList>
    </citation>
    <scope>NUCLEOTIDE SEQUENCE [LARGE SCALE GENOMIC DNA]</scope>
    <source>
        <strain evidence="1 2">He02</strain>
    </source>
</reference>